<protein>
    <submittedName>
        <fullName evidence="1">Uncharacterized protein</fullName>
    </submittedName>
</protein>
<accession>A0A8J7I645</accession>
<comment type="caution">
    <text evidence="1">The sequence shown here is derived from an EMBL/GenBank/DDBJ whole genome shotgun (WGS) entry which is preliminary data.</text>
</comment>
<dbReference type="EMBL" id="JAECZA010000236">
    <property type="protein sequence ID" value="MBH8576691.1"/>
    <property type="molecule type" value="Genomic_DNA"/>
</dbReference>
<evidence type="ECO:0000313" key="2">
    <source>
        <dbReference type="Proteomes" id="UP000662314"/>
    </source>
</evidence>
<keyword evidence="2" id="KW-1185">Reference proteome</keyword>
<dbReference type="AlphaFoldDB" id="A0A8J7I645"/>
<organism evidence="1 2">
    <name type="scientific">Dendronalium phyllosphericum CENA369</name>
    <dbReference type="NCBI Taxonomy" id="1725256"/>
    <lineage>
        <taxon>Bacteria</taxon>
        <taxon>Bacillati</taxon>
        <taxon>Cyanobacteriota</taxon>
        <taxon>Cyanophyceae</taxon>
        <taxon>Nostocales</taxon>
        <taxon>Nostocaceae</taxon>
        <taxon>Dendronalium</taxon>
        <taxon>Dendronalium phyllosphericum</taxon>
    </lineage>
</organism>
<gene>
    <name evidence="1" type="ORF">I8752_27620</name>
</gene>
<dbReference type="RefSeq" id="WP_214435417.1">
    <property type="nucleotide sequence ID" value="NZ_CAWPUQ010000164.1"/>
</dbReference>
<sequence length="89" mass="9840">MVNYFVEHRFSYKQKYSASKILAVASLILGLITSSCSQKIATNVAANSDFSSNSLTTKTTEKNNVNHLGYQKGGIIAIARQRGELERQK</sequence>
<evidence type="ECO:0000313" key="1">
    <source>
        <dbReference type="EMBL" id="MBH8576691.1"/>
    </source>
</evidence>
<proteinExistence type="predicted"/>
<reference evidence="1 2" key="1">
    <citation type="journal article" date="2021" name="Int. J. Syst. Evol. Microbiol.">
        <title>Amazonocrinis nigriterrae gen. nov., sp. nov., Atlanticothrix silvestris gen. nov., sp. nov. and Dendronalium phyllosphericum gen. nov., sp. nov., nostocacean cyanobacteria from Brazilian environments.</title>
        <authorList>
            <person name="Alvarenga D.O."/>
            <person name="Andreote A.P.D."/>
            <person name="Branco L.H.Z."/>
            <person name="Delbaje E."/>
            <person name="Cruz R.B."/>
            <person name="Varani A.M."/>
            <person name="Fiore M.F."/>
        </authorList>
    </citation>
    <scope>NUCLEOTIDE SEQUENCE [LARGE SCALE GENOMIC DNA]</scope>
    <source>
        <strain evidence="1 2">CENA369</strain>
    </source>
</reference>
<name>A0A8J7I645_9NOST</name>
<dbReference type="Proteomes" id="UP000662314">
    <property type="component" value="Unassembled WGS sequence"/>
</dbReference>